<feature type="transmembrane region" description="Helical" evidence="2">
    <location>
        <begin position="196"/>
        <end position="213"/>
    </location>
</feature>
<dbReference type="EMBL" id="JADGMQ010000023">
    <property type="protein sequence ID" value="MBI1622775.1"/>
    <property type="molecule type" value="Genomic_DNA"/>
</dbReference>
<dbReference type="RefSeq" id="WP_198478313.1">
    <property type="nucleotide sequence ID" value="NZ_JADGMQ010000023.1"/>
</dbReference>
<gene>
    <name evidence="4" type="ORF">IOD40_19165</name>
</gene>
<organism evidence="4 5">
    <name type="scientific">Aquamicrobium zhengzhouense</name>
    <dbReference type="NCBI Taxonomy" id="2781738"/>
    <lineage>
        <taxon>Bacteria</taxon>
        <taxon>Pseudomonadati</taxon>
        <taxon>Pseudomonadota</taxon>
        <taxon>Alphaproteobacteria</taxon>
        <taxon>Hyphomicrobiales</taxon>
        <taxon>Phyllobacteriaceae</taxon>
        <taxon>Aquamicrobium</taxon>
    </lineage>
</organism>
<comment type="subcellular location">
    <subcellularLocation>
        <location evidence="1">Cell inner membrane</location>
        <topology evidence="1">Multi-pass membrane protein</topology>
    </subcellularLocation>
</comment>
<evidence type="ECO:0000256" key="2">
    <source>
        <dbReference type="SAM" id="Phobius"/>
    </source>
</evidence>
<evidence type="ECO:0000313" key="5">
    <source>
        <dbReference type="Proteomes" id="UP000601789"/>
    </source>
</evidence>
<feature type="transmembrane region" description="Helical" evidence="2">
    <location>
        <begin position="116"/>
        <end position="138"/>
    </location>
</feature>
<evidence type="ECO:0000256" key="1">
    <source>
        <dbReference type="RuleBase" id="RU369079"/>
    </source>
</evidence>
<keyword evidence="5" id="KW-1185">Reference proteome</keyword>
<feature type="domain" description="TRAP C4-dicarboxylate transport system permease DctM subunit" evidence="3">
    <location>
        <begin position="132"/>
        <end position="614"/>
    </location>
</feature>
<feature type="transmembrane region" description="Helical" evidence="2">
    <location>
        <begin position="38"/>
        <end position="59"/>
    </location>
</feature>
<protein>
    <submittedName>
        <fullName evidence="4">TRAP transporter permease</fullName>
    </submittedName>
</protein>
<feature type="transmembrane region" description="Helical" evidence="2">
    <location>
        <begin position="469"/>
        <end position="500"/>
    </location>
</feature>
<dbReference type="PANTHER" id="PTHR43849">
    <property type="entry name" value="BLL3936 PROTEIN"/>
    <property type="match status" value="1"/>
</dbReference>
<keyword evidence="2" id="KW-0472">Membrane</keyword>
<dbReference type="Pfam" id="PF06808">
    <property type="entry name" value="DctM"/>
    <property type="match status" value="1"/>
</dbReference>
<proteinExistence type="predicted"/>
<accession>A0ABS0SHI9</accession>
<feature type="transmembrane region" description="Helical" evidence="2">
    <location>
        <begin position="365"/>
        <end position="385"/>
    </location>
</feature>
<evidence type="ECO:0000313" key="4">
    <source>
        <dbReference type="EMBL" id="MBI1622775.1"/>
    </source>
</evidence>
<keyword evidence="1" id="KW-0997">Cell inner membrane</keyword>
<keyword evidence="1" id="KW-1003">Cell membrane</keyword>
<feature type="transmembrane region" description="Helical" evidence="2">
    <location>
        <begin position="594"/>
        <end position="613"/>
    </location>
</feature>
<dbReference type="PANTHER" id="PTHR43849:SF2">
    <property type="entry name" value="BLL3936 PROTEIN"/>
    <property type="match status" value="1"/>
</dbReference>
<feature type="transmembrane region" description="Helical" evidence="2">
    <location>
        <begin position="145"/>
        <end position="166"/>
    </location>
</feature>
<evidence type="ECO:0000259" key="3">
    <source>
        <dbReference type="Pfam" id="PF06808"/>
    </source>
</evidence>
<comment type="caution">
    <text evidence="4">The sequence shown here is derived from an EMBL/GenBank/DDBJ whole genome shotgun (WGS) entry which is preliminary data.</text>
</comment>
<feature type="transmembrane region" description="Helical" evidence="2">
    <location>
        <begin position="429"/>
        <end position="449"/>
    </location>
</feature>
<sequence length="706" mass="75169">MSASHTGAGEHQLDIPHSAEEPIEGLPAGFGKGILGKAAFWIAFAFSLFQLWSAAYGTLPSQVVRAMHVGFLLLLGFALLGNLVAKTRSGTAWFWALGILGFLTGVYQWVNYVPLIHRSGFLTTTDLVVGSIMLVLVFEGARRLMGLPLTIIAGIFLAYCFFGQYLPAPFIHRGYPTDMIIEHFAFGTEGIYGTPIYVSAAYIFIFVVFAAFLERAGMLALFNDFALGLVGHWRGGPAQVCVLSSALMGTISGSGVANVVASGQFTIPLMKRFGFRSAFAGGVEATSSMGGQIMPPVMGAVAFIMAETLNVPYVDVVKAALIPAVLYFGVCFWMVHLEAGKAGLGGLDKAKLPDPWKAVRQHWPLVLPLGMLVYLLFAGYTPIFAGTMGLALIVVLILGTPIAALIGPFAFRMVFWITLGLAAAMFMKFGVNILMLVIGTLIAGCLFFKGGHETLAICRDSLAEGAKNALPVGIACAIVGIVIGTLTLTGIASTFIGAIIRVGESNLFLSLVLTMITCLILGMGIPTIPNYIITSSLAGPALLELGVPLLVSHMFVFYFGILADLTPPVALACFAAAPMAKTSGLKISLQATKLATAGFVVPFMAVYTPALMLQDGGPMAENYGYWVEVAYVLFKACAGIALWGMAVVGHLFGKALWWERIAAFAAGVLMILYLPMTDEAGFVLGLIVVIAHWLRVRRIKREEAAA</sequence>
<feature type="transmembrane region" description="Helical" evidence="2">
    <location>
        <begin position="625"/>
        <end position="648"/>
    </location>
</feature>
<keyword evidence="2" id="KW-0812">Transmembrane</keyword>
<feature type="transmembrane region" description="Helical" evidence="2">
    <location>
        <begin position="65"/>
        <end position="85"/>
    </location>
</feature>
<comment type="function">
    <text evidence="1">Part of the tripartite ATP-independent periplasmic (TRAP) transport system.</text>
</comment>
<keyword evidence="2" id="KW-1133">Transmembrane helix</keyword>
<dbReference type="NCBIfam" id="TIGR02123">
    <property type="entry name" value="TRAP_fused"/>
    <property type="match status" value="1"/>
</dbReference>
<reference evidence="4 5" key="1">
    <citation type="submission" date="2020-10" db="EMBL/GenBank/DDBJ databases">
        <title>Aquamicrobium zhengzhouensis sp. nov., a exopolysaccharide producing bacterium isolated from farmland soil.</title>
        <authorList>
            <person name="Wang X."/>
        </authorList>
    </citation>
    <scope>NUCLEOTIDE SEQUENCE [LARGE SCALE GENOMIC DNA]</scope>
    <source>
        <strain evidence="5">cd-1</strain>
    </source>
</reference>
<feature type="transmembrane region" description="Helical" evidence="2">
    <location>
        <begin position="320"/>
        <end position="344"/>
    </location>
</feature>
<dbReference type="InterPro" id="IPR010656">
    <property type="entry name" value="DctM"/>
</dbReference>
<keyword evidence="1" id="KW-0813">Transport</keyword>
<feature type="transmembrane region" description="Helical" evidence="2">
    <location>
        <begin position="507"/>
        <end position="533"/>
    </location>
</feature>
<dbReference type="Proteomes" id="UP000601789">
    <property type="component" value="Unassembled WGS sequence"/>
</dbReference>
<name>A0ABS0SHI9_9HYPH</name>
<dbReference type="InterPro" id="IPR011853">
    <property type="entry name" value="TRAP_DctM-Dct_fused"/>
</dbReference>
<feature type="transmembrane region" description="Helical" evidence="2">
    <location>
        <begin position="92"/>
        <end position="110"/>
    </location>
</feature>
<feature type="transmembrane region" description="Helical" evidence="2">
    <location>
        <begin position="391"/>
        <end position="417"/>
    </location>
</feature>